<dbReference type="RefSeq" id="WP_101192507.1">
    <property type="nucleotide sequence ID" value="NZ_PIYS01000002.1"/>
</dbReference>
<sequence length="102" mass="11504">MIQLNKILKTFTKTIDQLEQLTTTNNIEASRNTERIDRLQKKNLILIAEAQAAKVTAEPMAMAMAMAMKVPRFPRGAQARKERLLEAELQRLARSVLGQVPS</sequence>
<dbReference type="Proteomes" id="UP000242861">
    <property type="component" value="Unassembled WGS sequence"/>
</dbReference>
<reference evidence="2" key="1">
    <citation type="submission" date="2017-12" db="EMBL/GenBank/DDBJ databases">
        <authorList>
            <person name="Yu X.-Y."/>
        </authorList>
    </citation>
    <scope>NUCLEOTIDE SEQUENCE [LARGE SCALE GENOMIC DNA]</scope>
    <source>
        <strain evidence="2">ZYSR67-Z</strain>
    </source>
</reference>
<gene>
    <name evidence="1" type="ORF">CW360_01615</name>
</gene>
<dbReference type="EMBL" id="PIYS01000002">
    <property type="protein sequence ID" value="PKF73185.1"/>
    <property type="molecule type" value="Genomic_DNA"/>
</dbReference>
<organism evidence="1 2">
    <name type="scientific">Pseudomonas fluvialis</name>
    <dbReference type="NCBI Taxonomy" id="1793966"/>
    <lineage>
        <taxon>Bacteria</taxon>
        <taxon>Pseudomonadati</taxon>
        <taxon>Pseudomonadota</taxon>
        <taxon>Gammaproteobacteria</taxon>
        <taxon>Pseudomonadales</taxon>
        <taxon>Pseudomonadaceae</taxon>
        <taxon>Pseudomonas</taxon>
    </lineage>
</organism>
<name>A0A2I0CUI8_9PSED</name>
<evidence type="ECO:0000313" key="1">
    <source>
        <dbReference type="EMBL" id="PKF73185.1"/>
    </source>
</evidence>
<dbReference type="AlphaFoldDB" id="A0A2I0CUI8"/>
<protein>
    <submittedName>
        <fullName evidence="1">Uncharacterized protein</fullName>
    </submittedName>
</protein>
<accession>A0A2I0CUI8</accession>
<evidence type="ECO:0000313" key="2">
    <source>
        <dbReference type="Proteomes" id="UP000242861"/>
    </source>
</evidence>
<comment type="caution">
    <text evidence="1">The sequence shown here is derived from an EMBL/GenBank/DDBJ whole genome shotgun (WGS) entry which is preliminary data.</text>
</comment>
<proteinExistence type="predicted"/>